<protein>
    <submittedName>
        <fullName evidence="1">Uncharacterized protein</fullName>
    </submittedName>
</protein>
<organism evidence="1 2">
    <name type="scientific">Coniochaeta pulveracea</name>
    <dbReference type="NCBI Taxonomy" id="177199"/>
    <lineage>
        <taxon>Eukaryota</taxon>
        <taxon>Fungi</taxon>
        <taxon>Dikarya</taxon>
        <taxon>Ascomycota</taxon>
        <taxon>Pezizomycotina</taxon>
        <taxon>Sordariomycetes</taxon>
        <taxon>Sordariomycetidae</taxon>
        <taxon>Coniochaetales</taxon>
        <taxon>Coniochaetaceae</taxon>
        <taxon>Coniochaeta</taxon>
    </lineage>
</organism>
<gene>
    <name evidence="1" type="ORF">DL546_005191</name>
</gene>
<dbReference type="AlphaFoldDB" id="A0A420Y1V7"/>
<keyword evidence="2" id="KW-1185">Reference proteome</keyword>
<dbReference type="OrthoDB" id="27483at2759"/>
<accession>A0A420Y1V7</accession>
<dbReference type="PANTHER" id="PTHR33099:SF7">
    <property type="entry name" value="MYND-TYPE DOMAIN-CONTAINING PROTEIN"/>
    <property type="match status" value="1"/>
</dbReference>
<dbReference type="Proteomes" id="UP000275385">
    <property type="component" value="Unassembled WGS sequence"/>
</dbReference>
<dbReference type="EMBL" id="QVQW01000067">
    <property type="protein sequence ID" value="RKU41839.1"/>
    <property type="molecule type" value="Genomic_DNA"/>
</dbReference>
<comment type="caution">
    <text evidence="1">The sequence shown here is derived from an EMBL/GenBank/DDBJ whole genome shotgun (WGS) entry which is preliminary data.</text>
</comment>
<name>A0A420Y1V7_9PEZI</name>
<proteinExistence type="predicted"/>
<dbReference type="Gene3D" id="2.60.120.620">
    <property type="entry name" value="q2cbj1_9rhob like domain"/>
    <property type="match status" value="1"/>
</dbReference>
<sequence>MDSMPKVQDSQAHAAASSEDVRMREIYGSAASGEVCVPSNRADMRKALDGFKCRGTFAKHTYVDREVTGIHVNGVGRINLPLQDNQARQIITHARKAPVDGSDIVDLTIRDTWELLPSQFKLMDRGWPKVIQSLCEEIAVDMGLKSDGIHARLDRMLLYENGSMYKSHVDPLRQNRMVGTLVIRLPADHSGGTVVAEHGGVKKILTTHSTEQDPRAAIWWFRNIAHEVQPVTQGWRWVLRYNLLPYAPLSPAIASDQFTTALARNDLLPEPRFLRDTLQQWLSLSRKERQVDCLYLGLEHDYPENRLVGRELKTHDSRLFDSLNAMTRELPMEIFLAVVQKKEEKECRHLHDIDGFADERPYFCRGEAKYNVVKVADPYDGTQLGSNISVDPDEIIQAEDEFFSRHRITEYGEPDARYLTQVTKRIAIVIVPRDYAVVEYLKPRGRLKPREYDAAACYLNKLCFIQHPFCETQESAASLWHQFCYNFIKPYNGLGEVSHDSLKSLPRHPFPTEIFICALYKVFDSDDVLEHIKDGLLIMLDKIDALAKQCEAIEEFTNYDMDDYVFQCRRDEAFDDKIEQVNALARQAFALVLNARDYYDLTLDDGYNLAEVAIKRFDPTFVETSIVPFFARHCTDFSFSLAFITELHDHRGDVELGPNEVQNLLIKLATTILDELYAPDFRTPGAPEEEILMGEANAENLINFLKVLNTASFPADTVPEFLHEIAQDADEIHKKELRILWLPFLRKLIPFLEEEYTKQPLSRYRDLYVAILDGYLKQCVGFEPRKKFTTSVPLPPVPCSCTVCRRLNRFLKTDLGSTRYSLQDEELNHVRCMLRQAHLACSYSVISVGRDDMVRITKPEHKSRRMQHWEGRVAEAEKELEQFDQVMLRKILGGKYPDIMEMRGIKGTSEEISDWEMW</sequence>
<evidence type="ECO:0000313" key="2">
    <source>
        <dbReference type="Proteomes" id="UP000275385"/>
    </source>
</evidence>
<dbReference type="PANTHER" id="PTHR33099">
    <property type="entry name" value="FE2OG DIOXYGENASE DOMAIN-CONTAINING PROTEIN"/>
    <property type="match status" value="1"/>
</dbReference>
<reference evidence="1 2" key="1">
    <citation type="submission" date="2018-08" db="EMBL/GenBank/DDBJ databases">
        <title>Draft genome of the lignicolous fungus Coniochaeta pulveracea.</title>
        <authorList>
            <person name="Borstlap C.J."/>
            <person name="De Witt R.N."/>
            <person name="Botha A."/>
            <person name="Volschenk H."/>
        </authorList>
    </citation>
    <scope>NUCLEOTIDE SEQUENCE [LARGE SCALE GENOMIC DNA]</scope>
    <source>
        <strain evidence="1 2">CAB683</strain>
    </source>
</reference>
<evidence type="ECO:0000313" key="1">
    <source>
        <dbReference type="EMBL" id="RKU41839.1"/>
    </source>
</evidence>